<evidence type="ECO:0000256" key="6">
    <source>
        <dbReference type="ARBA" id="ARBA00023136"/>
    </source>
</evidence>
<dbReference type="eggNOG" id="KOG3656">
    <property type="taxonomic scope" value="Eukaryota"/>
</dbReference>
<dbReference type="KEGG" id="hro:HELRODRAFT_71528"/>
<feature type="transmembrane region" description="Helical" evidence="10">
    <location>
        <begin position="201"/>
        <end position="224"/>
    </location>
</feature>
<dbReference type="PRINTS" id="PR00896">
    <property type="entry name" value="VASOPRESSINR"/>
</dbReference>
<dbReference type="GO" id="GO:0005000">
    <property type="term" value="F:vasopressin receptor activity"/>
    <property type="evidence" value="ECO:0007669"/>
    <property type="project" value="InterPro"/>
</dbReference>
<dbReference type="EMBL" id="KB095812">
    <property type="protein sequence ID" value="ESO11503.1"/>
    <property type="molecule type" value="Genomic_DNA"/>
</dbReference>
<dbReference type="EnsemblMetazoa" id="HelroT71528">
    <property type="protein sequence ID" value="HelroP71528"/>
    <property type="gene ID" value="HelroG71528"/>
</dbReference>
<dbReference type="GeneID" id="20214625"/>
<sequence>MPNNKKSRMNFFICHLAIADLCTGVLVVFVDIVWKLTIEWEADNITCKIVRVSQFSVLYASSFILVSLSIDRVLAVARPLSWSAREKSKYWLVGSAWFLAVLASLPMLAFIKKKFDENIQMYLCVIDVQDWQLYIVLNSLLAFIIPAIIITVCYVIIVYVINTSTNERPMRRACMSATANHAQDRSGFISRAKVKSIKMTFAIRFIFCWSTFYVYNFLMVFKAIQYKPELMVLTIFVQSLAPLNSAVNPIIYFLFKNSKSAGVKNNRFVCVYVCVIVCV</sequence>
<dbReference type="SUPFAM" id="SSF81321">
    <property type="entry name" value="Family A G protein-coupled receptor-like"/>
    <property type="match status" value="1"/>
</dbReference>
<dbReference type="PROSITE" id="PS50262">
    <property type="entry name" value="G_PROTEIN_RECEP_F1_2"/>
    <property type="match status" value="1"/>
</dbReference>
<dbReference type="OrthoDB" id="5987909at2759"/>
<dbReference type="InterPro" id="IPR001817">
    <property type="entry name" value="Vasoprsn_rcpt"/>
</dbReference>
<dbReference type="InterPro" id="IPR027294">
    <property type="entry name" value="NPS_rcpt"/>
</dbReference>
<dbReference type="OMA" id="NRLCPPF"/>
<dbReference type="InterPro" id="IPR000276">
    <property type="entry name" value="GPCR_Rhodpsn"/>
</dbReference>
<keyword evidence="7 10" id="KW-0675">Receptor</keyword>
<feature type="transmembrane region" description="Helical" evidence="10">
    <location>
        <begin position="90"/>
        <end position="111"/>
    </location>
</feature>
<feature type="transmembrane region" description="Helical" evidence="10">
    <location>
        <begin position="52"/>
        <end position="70"/>
    </location>
</feature>
<evidence type="ECO:0000256" key="4">
    <source>
        <dbReference type="ARBA" id="ARBA00022989"/>
    </source>
</evidence>
<keyword evidence="3 10" id="KW-0812">Transmembrane</keyword>
<evidence type="ECO:0000256" key="8">
    <source>
        <dbReference type="ARBA" id="ARBA00023180"/>
    </source>
</evidence>
<proteinExistence type="inferred from homology"/>
<evidence type="ECO:0000256" key="1">
    <source>
        <dbReference type="ARBA" id="ARBA00004651"/>
    </source>
</evidence>
<feature type="domain" description="G-protein coupled receptors family 1 profile" evidence="11">
    <location>
        <begin position="1"/>
        <end position="252"/>
    </location>
</feature>
<dbReference type="Gene3D" id="1.20.1070.10">
    <property type="entry name" value="Rhodopsin 7-helix transmembrane proteins"/>
    <property type="match status" value="1"/>
</dbReference>
<name>T1G0M7_HELRO</name>
<keyword evidence="9 10" id="KW-0807">Transducer</keyword>
<evidence type="ECO:0000256" key="3">
    <source>
        <dbReference type="ARBA" id="ARBA00022692"/>
    </source>
</evidence>
<dbReference type="RefSeq" id="XP_009009991.1">
    <property type="nucleotide sequence ID" value="XM_009011743.1"/>
</dbReference>
<protein>
    <recommendedName>
        <fullName evidence="11">G-protein coupled receptors family 1 profile domain-containing protein</fullName>
    </recommendedName>
</protein>
<dbReference type="InterPro" id="IPR017452">
    <property type="entry name" value="GPCR_Rhodpsn_7TM"/>
</dbReference>
<keyword evidence="6 10" id="KW-0472">Membrane</keyword>
<keyword evidence="4 10" id="KW-1133">Transmembrane helix</keyword>
<comment type="subcellular location">
    <subcellularLocation>
        <location evidence="1 10">Cell membrane</location>
        <topology evidence="1 10">Multi-pass membrane protein</topology>
    </subcellularLocation>
</comment>
<keyword evidence="14" id="KW-1185">Reference proteome</keyword>
<evidence type="ECO:0000256" key="2">
    <source>
        <dbReference type="ARBA" id="ARBA00022475"/>
    </source>
</evidence>
<dbReference type="InParanoid" id="T1G0M7"/>
<organism evidence="13 14">
    <name type="scientific">Helobdella robusta</name>
    <name type="common">Californian leech</name>
    <dbReference type="NCBI Taxonomy" id="6412"/>
    <lineage>
        <taxon>Eukaryota</taxon>
        <taxon>Metazoa</taxon>
        <taxon>Spiralia</taxon>
        <taxon>Lophotrochozoa</taxon>
        <taxon>Annelida</taxon>
        <taxon>Clitellata</taxon>
        <taxon>Hirudinea</taxon>
        <taxon>Rhynchobdellida</taxon>
        <taxon>Glossiphoniidae</taxon>
        <taxon>Helobdella</taxon>
    </lineage>
</organism>
<dbReference type="FunCoup" id="T1G0M7">
    <property type="interactions" value="55"/>
</dbReference>
<dbReference type="CTD" id="20214625"/>
<dbReference type="PANTHER" id="PTHR24244">
    <property type="entry name" value="NEUROPEPTIDE S RECEPTOR"/>
    <property type="match status" value="1"/>
</dbReference>
<keyword evidence="2" id="KW-1003">Cell membrane</keyword>
<comment type="similarity">
    <text evidence="10">Belongs to the G-protein coupled receptor 1 family. Vasopressin/oxytocin receptor subfamily.</text>
</comment>
<comment type="caution">
    <text evidence="10">Lacks conserved residue(s) required for the propagation of feature annotation.</text>
</comment>
<evidence type="ECO:0000256" key="5">
    <source>
        <dbReference type="ARBA" id="ARBA00023040"/>
    </source>
</evidence>
<evidence type="ECO:0000313" key="13">
    <source>
        <dbReference type="EnsemblMetazoa" id="HelroP71528"/>
    </source>
</evidence>
<dbReference type="GO" id="GO:0005886">
    <property type="term" value="C:plasma membrane"/>
    <property type="evidence" value="ECO:0007669"/>
    <property type="project" value="UniProtKB-SubCell"/>
</dbReference>
<feature type="transmembrane region" description="Helical" evidence="10">
    <location>
        <begin position="230"/>
        <end position="255"/>
    </location>
</feature>
<reference evidence="14" key="1">
    <citation type="submission" date="2012-12" db="EMBL/GenBank/DDBJ databases">
        <authorList>
            <person name="Hellsten U."/>
            <person name="Grimwood J."/>
            <person name="Chapman J.A."/>
            <person name="Shapiro H."/>
            <person name="Aerts A."/>
            <person name="Otillar R.P."/>
            <person name="Terry A.Y."/>
            <person name="Boore J.L."/>
            <person name="Simakov O."/>
            <person name="Marletaz F."/>
            <person name="Cho S.-J."/>
            <person name="Edsinger-Gonzales E."/>
            <person name="Havlak P."/>
            <person name="Kuo D.-H."/>
            <person name="Larsson T."/>
            <person name="Lv J."/>
            <person name="Arendt D."/>
            <person name="Savage R."/>
            <person name="Osoegawa K."/>
            <person name="de Jong P."/>
            <person name="Lindberg D.R."/>
            <person name="Seaver E.C."/>
            <person name="Weisblat D.A."/>
            <person name="Putnam N.H."/>
            <person name="Grigoriev I.V."/>
            <person name="Rokhsar D.S."/>
        </authorList>
    </citation>
    <scope>NUCLEOTIDE SEQUENCE</scope>
</reference>
<evidence type="ECO:0000313" key="12">
    <source>
        <dbReference type="EMBL" id="ESO11503.1"/>
    </source>
</evidence>
<dbReference type="EMBL" id="AMQM01002435">
    <property type="status" value="NOT_ANNOTATED_CDS"/>
    <property type="molecule type" value="Genomic_DNA"/>
</dbReference>
<dbReference type="AlphaFoldDB" id="T1G0M7"/>
<dbReference type="HOGENOM" id="CLU_009579_15_0_1"/>
<accession>T1G0M7</accession>
<evidence type="ECO:0000313" key="14">
    <source>
        <dbReference type="Proteomes" id="UP000015101"/>
    </source>
</evidence>
<keyword evidence="5 10" id="KW-0297">G-protein coupled receptor</keyword>
<dbReference type="EMBL" id="AMQM01002436">
    <property type="status" value="NOT_ANNOTATED_CDS"/>
    <property type="molecule type" value="Genomic_DNA"/>
</dbReference>
<dbReference type="PANTHER" id="PTHR24244:SF1">
    <property type="entry name" value="G-PROTEIN COUPLED RECEPTORS FAMILY 1 PROFILE DOMAIN-CONTAINING PROTEIN"/>
    <property type="match status" value="1"/>
</dbReference>
<dbReference type="Pfam" id="PF00001">
    <property type="entry name" value="7tm_1"/>
    <property type="match status" value="1"/>
</dbReference>
<reference evidence="12 14" key="2">
    <citation type="journal article" date="2013" name="Nature">
        <title>Insights into bilaterian evolution from three spiralian genomes.</title>
        <authorList>
            <person name="Simakov O."/>
            <person name="Marletaz F."/>
            <person name="Cho S.J."/>
            <person name="Edsinger-Gonzales E."/>
            <person name="Havlak P."/>
            <person name="Hellsten U."/>
            <person name="Kuo D.H."/>
            <person name="Larsson T."/>
            <person name="Lv J."/>
            <person name="Arendt D."/>
            <person name="Savage R."/>
            <person name="Osoegawa K."/>
            <person name="de Jong P."/>
            <person name="Grimwood J."/>
            <person name="Chapman J.A."/>
            <person name="Shapiro H."/>
            <person name="Aerts A."/>
            <person name="Otillar R.P."/>
            <person name="Terry A.Y."/>
            <person name="Boore J.L."/>
            <person name="Grigoriev I.V."/>
            <person name="Lindberg D.R."/>
            <person name="Seaver E.C."/>
            <person name="Weisblat D.A."/>
            <person name="Putnam N.H."/>
            <person name="Rokhsar D.S."/>
        </authorList>
    </citation>
    <scope>NUCLEOTIDE SEQUENCE</scope>
</reference>
<reference evidence="13" key="3">
    <citation type="submission" date="2015-06" db="UniProtKB">
        <authorList>
            <consortium name="EnsemblMetazoa"/>
        </authorList>
    </citation>
    <scope>IDENTIFICATION</scope>
</reference>
<feature type="transmembrane region" description="Helical" evidence="10">
    <location>
        <begin position="131"/>
        <end position="161"/>
    </location>
</feature>
<gene>
    <name evidence="13" type="primary">20214625</name>
    <name evidence="12" type="ORF">HELRODRAFT_71528</name>
</gene>
<dbReference type="STRING" id="6412.T1G0M7"/>
<dbReference type="GO" id="GO:0008188">
    <property type="term" value="F:neuropeptide receptor activity"/>
    <property type="evidence" value="ECO:0007669"/>
    <property type="project" value="InterPro"/>
</dbReference>
<keyword evidence="8 10" id="KW-0325">Glycoprotein</keyword>
<dbReference type="Proteomes" id="UP000015101">
    <property type="component" value="Unassembled WGS sequence"/>
</dbReference>
<evidence type="ECO:0000259" key="11">
    <source>
        <dbReference type="PROSITE" id="PS50262"/>
    </source>
</evidence>
<feature type="transmembrane region" description="Helical" evidence="10">
    <location>
        <begin position="12"/>
        <end position="32"/>
    </location>
</feature>
<evidence type="ECO:0000256" key="7">
    <source>
        <dbReference type="ARBA" id="ARBA00023170"/>
    </source>
</evidence>
<evidence type="ECO:0000256" key="10">
    <source>
        <dbReference type="RuleBase" id="RU046427"/>
    </source>
</evidence>
<evidence type="ECO:0000256" key="9">
    <source>
        <dbReference type="ARBA" id="ARBA00023224"/>
    </source>
</evidence>
<dbReference type="PRINTS" id="PR00237">
    <property type="entry name" value="GPCRRHODOPSN"/>
</dbReference>